<proteinExistence type="predicted"/>
<accession>A0ABW9RK65</accession>
<comment type="caution">
    <text evidence="1">The sequence shown here is derived from an EMBL/GenBank/DDBJ whole genome shotgun (WGS) entry which is preliminary data.</text>
</comment>
<dbReference type="Proteomes" id="UP000798808">
    <property type="component" value="Unassembled WGS sequence"/>
</dbReference>
<evidence type="ECO:0000313" key="2">
    <source>
        <dbReference type="Proteomes" id="UP000798808"/>
    </source>
</evidence>
<dbReference type="EMBL" id="SMLW01000303">
    <property type="protein sequence ID" value="MTI23793.1"/>
    <property type="molecule type" value="Genomic_DNA"/>
</dbReference>
<organism evidence="1 2">
    <name type="scientific">Fulvivirga kasyanovii</name>
    <dbReference type="NCBI Taxonomy" id="396812"/>
    <lineage>
        <taxon>Bacteria</taxon>
        <taxon>Pseudomonadati</taxon>
        <taxon>Bacteroidota</taxon>
        <taxon>Cytophagia</taxon>
        <taxon>Cytophagales</taxon>
        <taxon>Fulvivirgaceae</taxon>
        <taxon>Fulvivirga</taxon>
    </lineage>
</organism>
<reference evidence="1 2" key="1">
    <citation type="submission" date="2019-02" db="EMBL/GenBank/DDBJ databases">
        <authorList>
            <person name="Goldberg S.R."/>
            <person name="Haltli B.A."/>
            <person name="Correa H."/>
            <person name="Russell K.G."/>
        </authorList>
    </citation>
    <scope>NUCLEOTIDE SEQUENCE [LARGE SCALE GENOMIC DNA]</scope>
    <source>
        <strain evidence="1 2">JCM 16186</strain>
    </source>
</reference>
<name>A0ABW9RK65_9BACT</name>
<gene>
    <name evidence="1" type="ORF">E1163_02405</name>
</gene>
<protein>
    <submittedName>
        <fullName evidence="1">Uncharacterized protein</fullName>
    </submittedName>
</protein>
<keyword evidence="2" id="KW-1185">Reference proteome</keyword>
<evidence type="ECO:0000313" key="1">
    <source>
        <dbReference type="EMBL" id="MTI23793.1"/>
    </source>
</evidence>
<dbReference type="RefSeq" id="WP_155169098.1">
    <property type="nucleotide sequence ID" value="NZ_BAAAFL010000023.1"/>
</dbReference>
<sequence length="86" mass="10221">MENGTYQHYTVINNTKLKNSGTWKLMETQEEILFENFSFLTDENPPGNWFSRLRLEEEEIQLIYACDINAYYKRIGGLDSLDINHR</sequence>